<dbReference type="EMBL" id="AK370496">
    <property type="protein sequence ID" value="BAK01696.1"/>
    <property type="molecule type" value="mRNA"/>
</dbReference>
<evidence type="ECO:0000313" key="1">
    <source>
        <dbReference type="EMBL" id="BAK01696.1"/>
    </source>
</evidence>
<sequence length="221" mass="24503">MQPVTYVPRLFVRSIGAPEVKKYPCRALPDERGERLHVEGAAGGRRGGVELPEGEGMARGVEAAAQGLALGAEAGVGERDEPCARLGDAELLGELPVPGAERGGRGALLLEVPLLARARPARRLAVGHLAAEPPPLPVVVPGGRDGARRARRRALLRRRRGHHGKRFQRRRTACWGRQQPVDLLRRRRGHGCFHRRRRCRSRALLLRRRREHGKKEVGRRV</sequence>
<proteinExistence type="evidence at transcript level"/>
<protein>
    <submittedName>
        <fullName evidence="1">Predicted protein</fullName>
    </submittedName>
</protein>
<accession>F2E2X4</accession>
<organism evidence="1">
    <name type="scientific">Hordeum vulgare subsp. vulgare</name>
    <name type="common">Domesticated barley</name>
    <dbReference type="NCBI Taxonomy" id="112509"/>
    <lineage>
        <taxon>Eukaryota</taxon>
        <taxon>Viridiplantae</taxon>
        <taxon>Streptophyta</taxon>
        <taxon>Embryophyta</taxon>
        <taxon>Tracheophyta</taxon>
        <taxon>Spermatophyta</taxon>
        <taxon>Magnoliopsida</taxon>
        <taxon>Liliopsida</taxon>
        <taxon>Poales</taxon>
        <taxon>Poaceae</taxon>
        <taxon>BOP clade</taxon>
        <taxon>Pooideae</taxon>
        <taxon>Triticodae</taxon>
        <taxon>Triticeae</taxon>
        <taxon>Hordeinae</taxon>
        <taxon>Hordeum</taxon>
    </lineage>
</organism>
<reference evidence="1" key="1">
    <citation type="journal article" date="2011" name="Plant Physiol.">
        <title>Comprehensive sequence analysis of 24,783 barley full-length cDNAs derived from 12 clone libraries.</title>
        <authorList>
            <person name="Matsumoto T."/>
            <person name="Tanaka T."/>
            <person name="Sakai H."/>
            <person name="Amano N."/>
            <person name="Kanamori H."/>
            <person name="Kurita K."/>
            <person name="Kikuta A."/>
            <person name="Kamiya K."/>
            <person name="Yamamoto M."/>
            <person name="Ikawa H."/>
            <person name="Fujii N."/>
            <person name="Hori K."/>
            <person name="Itoh T."/>
            <person name="Sato K."/>
        </authorList>
    </citation>
    <scope>NUCLEOTIDE SEQUENCE</scope>
    <source>
        <tissue evidence="1">Shoot and root</tissue>
    </source>
</reference>
<dbReference type="AlphaFoldDB" id="F2E2X4"/>
<name>F2E2X4_HORVV</name>